<evidence type="ECO:0000313" key="2">
    <source>
        <dbReference type="Proteomes" id="UP000070544"/>
    </source>
</evidence>
<reference evidence="1 2" key="1">
    <citation type="journal article" date="2015" name="Genome Biol. Evol.">
        <title>Phylogenomic analyses indicate that early fungi evolved digesting cell walls of algal ancestors of land plants.</title>
        <authorList>
            <person name="Chang Y."/>
            <person name="Wang S."/>
            <person name="Sekimoto S."/>
            <person name="Aerts A.L."/>
            <person name="Choi C."/>
            <person name="Clum A."/>
            <person name="LaButti K.M."/>
            <person name="Lindquist E.A."/>
            <person name="Yee Ngan C."/>
            <person name="Ohm R.A."/>
            <person name="Salamov A.A."/>
            <person name="Grigoriev I.V."/>
            <person name="Spatafora J.W."/>
            <person name="Berbee M.L."/>
        </authorList>
    </citation>
    <scope>NUCLEOTIDE SEQUENCE [LARGE SCALE GENOMIC DNA]</scope>
    <source>
        <strain evidence="1 2">JEL478</strain>
    </source>
</reference>
<accession>A0A139AW23</accession>
<evidence type="ECO:0000313" key="1">
    <source>
        <dbReference type="EMBL" id="KXS20936.1"/>
    </source>
</evidence>
<dbReference type="OrthoDB" id="10617027at2759"/>
<dbReference type="Gene3D" id="3.80.10.10">
    <property type="entry name" value="Ribonuclease Inhibitor"/>
    <property type="match status" value="1"/>
</dbReference>
<name>A0A139AW23_GONPJ</name>
<dbReference type="AlphaFoldDB" id="A0A139AW23"/>
<sequence length="619" mass="67669">MASHHREWPQQRYCNWIVPMIQAHEADETLDSAETNVVVQLAESAHLPVDATSQCSDPLSPPQTLPKFRFFDLPQDLQLPMLCHADQHTLLACRLVARALEPSATRIAFRRVAPRTALQLSRLAAIFVHAARVAAAAGPSLCGQLGRTLCASVRELDMRPLGLQEGEASFPGVGSDVRALFDSIDLENIRSVSFPEPFLVQTGLPTGVVEYAVAKLARTARNLSSLFLCDGDAMRSQVVWDSIALILPRLTRRLSLTFRVSSVDDVDNEYDADVLVPEPDPEPELELEHDVVGAGGVDDISPEFGNATGGGSRHVAVSRDPTSLGSWHRVECVDIAAWAGSSDSFLHTHMWHRLLPQLTSVTTFGLVDMSNTSGVTASFGPTELELLFLSAPNLRRLHIETDGSTDAAYARILATRGTRLTSLTIEGRVPNMLAVLASLENLVHVGLYLGRGTAPDGDEAHLTSLLARGALLSFDFFAFSSADADRWAKRVPAVLRASPGLRRLWIVRDTNMATLGTPVMEALADGAGPNLRYLRVPFSGHTRDSFEAFLATHWEKFPKLELAWIGMTDGEAVYERDTLETVAGTRVEGTPMWRLAGVRSLQWDSSDFLDPYHCPLVTS</sequence>
<organism evidence="1 2">
    <name type="scientific">Gonapodya prolifera (strain JEL478)</name>
    <name type="common">Monoblepharis prolifera</name>
    <dbReference type="NCBI Taxonomy" id="1344416"/>
    <lineage>
        <taxon>Eukaryota</taxon>
        <taxon>Fungi</taxon>
        <taxon>Fungi incertae sedis</taxon>
        <taxon>Chytridiomycota</taxon>
        <taxon>Chytridiomycota incertae sedis</taxon>
        <taxon>Monoblepharidomycetes</taxon>
        <taxon>Monoblepharidales</taxon>
        <taxon>Gonapodyaceae</taxon>
        <taxon>Gonapodya</taxon>
    </lineage>
</organism>
<protein>
    <submittedName>
        <fullName evidence="1">Uncharacterized protein</fullName>
    </submittedName>
</protein>
<proteinExistence type="predicted"/>
<dbReference type="Proteomes" id="UP000070544">
    <property type="component" value="Unassembled WGS sequence"/>
</dbReference>
<dbReference type="EMBL" id="KQ965734">
    <property type="protein sequence ID" value="KXS20936.1"/>
    <property type="molecule type" value="Genomic_DNA"/>
</dbReference>
<dbReference type="InterPro" id="IPR032675">
    <property type="entry name" value="LRR_dom_sf"/>
</dbReference>
<keyword evidence="2" id="KW-1185">Reference proteome</keyword>
<gene>
    <name evidence="1" type="ORF">M427DRAFT_27993</name>
</gene>